<accession>A0AAU7DJB9</accession>
<feature type="transmembrane region" description="Helical" evidence="1">
    <location>
        <begin position="156"/>
        <end position="181"/>
    </location>
</feature>
<feature type="transmembrane region" description="Helical" evidence="1">
    <location>
        <begin position="193"/>
        <end position="213"/>
    </location>
</feature>
<feature type="transmembrane region" description="Helical" evidence="1">
    <location>
        <begin position="94"/>
        <end position="113"/>
    </location>
</feature>
<feature type="transmembrane region" description="Helical" evidence="1">
    <location>
        <begin position="324"/>
        <end position="345"/>
    </location>
</feature>
<feature type="transmembrane region" description="Helical" evidence="1">
    <location>
        <begin position="431"/>
        <end position="455"/>
    </location>
</feature>
<feature type="transmembrane region" description="Helical" evidence="1">
    <location>
        <begin position="53"/>
        <end position="74"/>
    </location>
</feature>
<name>A0AAU7DJB9_9BACT</name>
<feature type="transmembrane region" description="Helical" evidence="1">
    <location>
        <begin position="233"/>
        <end position="252"/>
    </location>
</feature>
<feature type="transmembrane region" description="Helical" evidence="1">
    <location>
        <begin position="292"/>
        <end position="312"/>
    </location>
</feature>
<evidence type="ECO:0000313" key="2">
    <source>
        <dbReference type="EMBL" id="XBH17843.1"/>
    </source>
</evidence>
<evidence type="ECO:0008006" key="3">
    <source>
        <dbReference type="Google" id="ProtNLM"/>
    </source>
</evidence>
<feature type="transmembrane region" description="Helical" evidence="1">
    <location>
        <begin position="357"/>
        <end position="379"/>
    </location>
</feature>
<protein>
    <recommendedName>
        <fullName evidence="3">Cytochrome oxidase subunit I profile domain-containing protein</fullName>
    </recommendedName>
</protein>
<keyword evidence="1" id="KW-0812">Transmembrane</keyword>
<keyword evidence="1" id="KW-1133">Transmembrane helix</keyword>
<feature type="transmembrane region" description="Helical" evidence="1">
    <location>
        <begin position="391"/>
        <end position="411"/>
    </location>
</feature>
<dbReference type="InterPro" id="IPR036927">
    <property type="entry name" value="Cyt_c_oxase-like_su1_sf"/>
</dbReference>
<organism evidence="2">
    <name type="scientific">Telmatobacter sp. DSM 110680</name>
    <dbReference type="NCBI Taxonomy" id="3036704"/>
    <lineage>
        <taxon>Bacteria</taxon>
        <taxon>Pseudomonadati</taxon>
        <taxon>Acidobacteriota</taxon>
        <taxon>Terriglobia</taxon>
        <taxon>Terriglobales</taxon>
        <taxon>Acidobacteriaceae</taxon>
        <taxon>Telmatobacter</taxon>
    </lineage>
</organism>
<evidence type="ECO:0000256" key="1">
    <source>
        <dbReference type="SAM" id="Phobius"/>
    </source>
</evidence>
<keyword evidence="1" id="KW-0472">Membrane</keyword>
<proteinExistence type="predicted"/>
<dbReference type="Gene3D" id="1.20.210.10">
    <property type="entry name" value="Cytochrome c oxidase-like, subunit I domain"/>
    <property type="match status" value="1"/>
</dbReference>
<feature type="transmembrane region" description="Helical" evidence="1">
    <location>
        <begin position="259"/>
        <end position="280"/>
    </location>
</feature>
<sequence>MNLAPSSVLEPPAPTSLNTNAIAHEPSLADPSNPSHQAILTAHPIAAAAWHAFLWLVAGNVIGVMLALLLLLPSLNAVLGEWTYGRWMMVHVNILLYGWCGLPMLGWLFRIYGADRGPTAAWCRPVLWTWSAALFVGSLTWLAGHSSGKLFLDWSGYARFAFPAAMLALWLLLAVSVVLAWNSARNRFWSAHAIKIIGLAILLAVPFAIYVASSPGLYPAINPSTGGPTGESQLESSLGVVAILLIVPFGVARREPGRQWPLIISAIVFAAEALLCLSMYRGDISHRLPSQYLSLGSLLAWLPLVPAYYATFQWHENTRSWRAALLWWWGFLVVSGWIMFLPGVLDHFKFTDGLVGHSLIAVAGFLTALLAVVLVQLLGDDGWILTRRWSFHMWNWSVLAYVVIMMIAGWIEGNDAAFTSAPGQLRNLLYTLRLVTGILMLIASAEWLVATSALLRAHGFNASEHTHEVIA</sequence>
<dbReference type="AlphaFoldDB" id="A0AAU7DJB9"/>
<dbReference type="EMBL" id="CP121196">
    <property type="protein sequence ID" value="XBH17843.1"/>
    <property type="molecule type" value="Genomic_DNA"/>
</dbReference>
<reference evidence="2" key="1">
    <citation type="submission" date="2023-03" db="EMBL/GenBank/DDBJ databases">
        <title>Edaphobacter sp.</title>
        <authorList>
            <person name="Huber K.J."/>
            <person name="Papendorf J."/>
            <person name="Pilke C."/>
            <person name="Bunk B."/>
            <person name="Sproeer C."/>
            <person name="Pester M."/>
        </authorList>
    </citation>
    <scope>NUCLEOTIDE SEQUENCE</scope>
    <source>
        <strain evidence="2">DSM 110680</strain>
    </source>
</reference>
<feature type="transmembrane region" description="Helical" evidence="1">
    <location>
        <begin position="125"/>
        <end position="144"/>
    </location>
</feature>
<dbReference type="RefSeq" id="WP_348263068.1">
    <property type="nucleotide sequence ID" value="NZ_CP121196.1"/>
</dbReference>
<gene>
    <name evidence="2" type="ORF">P8935_00595</name>
</gene>